<organism evidence="1 2">
    <name type="scientific">Panagrolaimus sp. PS1159</name>
    <dbReference type="NCBI Taxonomy" id="55785"/>
    <lineage>
        <taxon>Eukaryota</taxon>
        <taxon>Metazoa</taxon>
        <taxon>Ecdysozoa</taxon>
        <taxon>Nematoda</taxon>
        <taxon>Chromadorea</taxon>
        <taxon>Rhabditida</taxon>
        <taxon>Tylenchina</taxon>
        <taxon>Panagrolaimomorpha</taxon>
        <taxon>Panagrolaimoidea</taxon>
        <taxon>Panagrolaimidae</taxon>
        <taxon>Panagrolaimus</taxon>
    </lineage>
</organism>
<name>A0AC35FNQ3_9BILA</name>
<evidence type="ECO:0000313" key="1">
    <source>
        <dbReference type="Proteomes" id="UP000887580"/>
    </source>
</evidence>
<reference evidence="2" key="1">
    <citation type="submission" date="2022-11" db="UniProtKB">
        <authorList>
            <consortium name="WormBaseParasite"/>
        </authorList>
    </citation>
    <scope>IDENTIFICATION</scope>
</reference>
<evidence type="ECO:0000313" key="2">
    <source>
        <dbReference type="WBParaSite" id="PS1159_v2.g18835.t1"/>
    </source>
</evidence>
<accession>A0AC35FNQ3</accession>
<dbReference type="Proteomes" id="UP000887580">
    <property type="component" value="Unplaced"/>
</dbReference>
<sequence>MVLRVIAHLSETEEGGPKEVAVELDDFTLLFFETVMAELKAKLGIDSSAPFDYLEYEEDGYPCNVRTDEEIQSLTNDDHNPLHIYLKSSRHHHAISDDFILNSSDFIMKQELATGQFGTVYLAEDIRHGRMVAVKSIIANLEMAKMQQEVEILSEVRDCPFIVQFFGAIFEDDHIKIILEYMDGLSLDKYGSLPIDVHGVSSVAVVNALSFLWSKSIIHRDIKPSNFLVNTSGDVKLADFGVSRTLEFSNAFTGVGTAIYLPPERIKGGAYSVSSDVWSLGLSLTEMALGNSLWTPQNDSFNIVSDFSNYIIENLSKICQEINAIDSDLQALISGCLKPIPNERLAFFDLNKTKFMKNLHLYFSDSTVKLKADNIEEHTVNLKNVRDFCIDSANALTYFALPNEIICINEKMEVENKFLWETEELGQLVVFDFLIDCMEICAIFSNGAIIVISTMNGDIQEYPVLFEQKILGGSWSPDLSLLIIATDEKIYSITRDFDIENEVELYFQDPGREQLMTIGWGARETQFQGSAGKQKREKLDENTVPGPISSFDDCRIIVSWRGDAQYFTVSTVESRPNPWHKDDSTKPEMIEGRHLRVWNRDLELMSQCEALAGMEKALAMRPIGNLMAVTRVLNDKRDLWLYERNGQWRSHFEVGSSDKRVLSVGWNTDASILLIHLRKDDIDFVQLWTISNYDWTLKTEIQKQLLVAAKWDIENPKKLHLLGKDGRYDLIEIESGYNSIDAVVISIAGEFARITDLSKAPIPPPMFHEKLHIGNSGILLFSQSNYGIAFLLSDYTLITYSLKDRKYSSLSNVKLQKSLTNIPYNLQWINENSVSLISSNRVYSYDISSGNETVVYSSDVKLIYQFYLPSANCWYFQTIDGQWLKYSETVETFINFNSPKVHKNHIIKFNDIVIIFGINHNNQLIINGNIAHQSIGSWSFGTSNFLVTSLNNQLYAMSYEQLLEALKSPPKMTAKNSAHGWFHEGAGRAVERGASVVAHENEGVKVFLQMPRGNLETVEPRFCLIPRLKKLISTRKYKEAMILMRRQRVDMNLIVDHDPYEFFENVKLFIDLVDSEELLNLFVFVLNKDDATRTSFAPFYTEREGTKSSLPNKVAKVCDTILKTILSIKDIERRHRLYTPALSCFLKQEPRIVRDAFLNMKEQVEASGQPLQQTNEQFVQQKPSLFRKWIKHLKYFVKDGELFQSALQTYDLTLAYEVADEINMDPREFLPVLESLQSKSPEYYRRFHIDLYVEDYLSALKNICQVDEKIDECIAHIKQHNLYSQALLIFQKSPNYTKICQICAEYAISQKQYEEAGILFSKAGDYQNAMKSYEAALNIGGFKSAAKKLGQDSSAIQRSLLVFALKFEQQGKYLEAAEVYRMLNEENNLVKIIENFIKAQEWRKALDEIQLNSEAAEFEKAETKMNQAIIDRYNSLSSELKQIRENIEKYSTRLEIVRTEKEKQVEEWLENEGEVDAAQSETMSEASTASGMSNISRLSRMSTMSAAQAKRRKNVERKKKNIKEGSQFEDIGLLTALTEIIAKLNEIQKELAQLLPILVAFDFIEEARNLQKEAHKVVKFAYDRRITIWPRYIKPKHLTGPLAEIYRCEDGIIRMPGEEHMPTRIYIENEMFPPTLDTTYSWKLKSLE</sequence>
<dbReference type="WBParaSite" id="PS1159_v2.g18835.t1">
    <property type="protein sequence ID" value="PS1159_v2.g18835.t1"/>
    <property type="gene ID" value="PS1159_v2.g18835"/>
</dbReference>
<proteinExistence type="predicted"/>
<protein>
    <submittedName>
        <fullName evidence="2">Protein kinase domain-containing protein</fullName>
    </submittedName>
</protein>